<organism evidence="1 2">
    <name type="scientific">Sorghum bicolor</name>
    <name type="common">Sorghum</name>
    <name type="synonym">Sorghum vulgare</name>
    <dbReference type="NCBI Taxonomy" id="4558"/>
    <lineage>
        <taxon>Eukaryota</taxon>
        <taxon>Viridiplantae</taxon>
        <taxon>Streptophyta</taxon>
        <taxon>Embryophyta</taxon>
        <taxon>Tracheophyta</taxon>
        <taxon>Spermatophyta</taxon>
        <taxon>Magnoliopsida</taxon>
        <taxon>Liliopsida</taxon>
        <taxon>Poales</taxon>
        <taxon>Poaceae</taxon>
        <taxon>PACMAD clade</taxon>
        <taxon>Panicoideae</taxon>
        <taxon>Andropogonodae</taxon>
        <taxon>Andropogoneae</taxon>
        <taxon>Sorghinae</taxon>
        <taxon>Sorghum</taxon>
    </lineage>
</organism>
<protein>
    <submittedName>
        <fullName evidence="1">Uncharacterized protein</fullName>
    </submittedName>
</protein>
<evidence type="ECO:0000313" key="1">
    <source>
        <dbReference type="EMBL" id="OQU93241.1"/>
    </source>
</evidence>
<dbReference type="AlphaFoldDB" id="A0A1Z5SBE5"/>
<dbReference type="Gramene" id="OQU93241">
    <property type="protein sequence ID" value="OQU93241"/>
    <property type="gene ID" value="SORBI_3001G505066"/>
</dbReference>
<evidence type="ECO:0000313" key="2">
    <source>
        <dbReference type="Proteomes" id="UP000000768"/>
    </source>
</evidence>
<dbReference type="InParanoid" id="A0A1Z5SBE5"/>
<gene>
    <name evidence="1" type="ORF">SORBI_3001G505066</name>
</gene>
<proteinExistence type="predicted"/>
<name>A0A1Z5SBE5_SORBI</name>
<reference evidence="1 2" key="1">
    <citation type="journal article" date="2009" name="Nature">
        <title>The Sorghum bicolor genome and the diversification of grasses.</title>
        <authorList>
            <person name="Paterson A.H."/>
            <person name="Bowers J.E."/>
            <person name="Bruggmann R."/>
            <person name="Dubchak I."/>
            <person name="Grimwood J."/>
            <person name="Gundlach H."/>
            <person name="Haberer G."/>
            <person name="Hellsten U."/>
            <person name="Mitros T."/>
            <person name="Poliakov A."/>
            <person name="Schmutz J."/>
            <person name="Spannagl M."/>
            <person name="Tang H."/>
            <person name="Wang X."/>
            <person name="Wicker T."/>
            <person name="Bharti A.K."/>
            <person name="Chapman J."/>
            <person name="Feltus F.A."/>
            <person name="Gowik U."/>
            <person name="Grigoriev I.V."/>
            <person name="Lyons E."/>
            <person name="Maher C.A."/>
            <person name="Martis M."/>
            <person name="Narechania A."/>
            <person name="Otillar R.P."/>
            <person name="Penning B.W."/>
            <person name="Salamov A.A."/>
            <person name="Wang Y."/>
            <person name="Zhang L."/>
            <person name="Carpita N.C."/>
            <person name="Freeling M."/>
            <person name="Gingle A.R."/>
            <person name="Hash C.T."/>
            <person name="Keller B."/>
            <person name="Klein P."/>
            <person name="Kresovich S."/>
            <person name="McCann M.C."/>
            <person name="Ming R."/>
            <person name="Peterson D.G."/>
            <person name="Mehboob-ur-Rahman"/>
            <person name="Ware D."/>
            <person name="Westhoff P."/>
            <person name="Mayer K.F."/>
            <person name="Messing J."/>
            <person name="Rokhsar D.S."/>
        </authorList>
    </citation>
    <scope>NUCLEOTIDE SEQUENCE [LARGE SCALE GENOMIC DNA]</scope>
    <source>
        <strain evidence="2">cv. BTx623</strain>
    </source>
</reference>
<dbReference type="EMBL" id="CM000760">
    <property type="protein sequence ID" value="OQU93241.1"/>
    <property type="molecule type" value="Genomic_DNA"/>
</dbReference>
<keyword evidence="2" id="KW-1185">Reference proteome</keyword>
<dbReference type="Proteomes" id="UP000000768">
    <property type="component" value="Chromosome 1"/>
</dbReference>
<sequence>MGGARRHREPEGGVVICQGAPANYEHMPPVACRSSRGAVGRRMACPRPRPGGQRENMEAMVVFVHGRCRSGASNHLTSPFFEEPSIGTISPRLVFVWLSGLV</sequence>
<reference evidence="2" key="2">
    <citation type="journal article" date="2018" name="Plant J.">
        <title>The Sorghum bicolor reference genome: improved assembly, gene annotations, a transcriptome atlas, and signatures of genome organization.</title>
        <authorList>
            <person name="McCormick R.F."/>
            <person name="Truong S.K."/>
            <person name="Sreedasyam A."/>
            <person name="Jenkins J."/>
            <person name="Shu S."/>
            <person name="Sims D."/>
            <person name="Kennedy M."/>
            <person name="Amirebrahimi M."/>
            <person name="Weers B.D."/>
            <person name="McKinley B."/>
            <person name="Mattison A."/>
            <person name="Morishige D.T."/>
            <person name="Grimwood J."/>
            <person name="Schmutz J."/>
            <person name="Mullet J.E."/>
        </authorList>
    </citation>
    <scope>NUCLEOTIDE SEQUENCE [LARGE SCALE GENOMIC DNA]</scope>
    <source>
        <strain evidence="2">cv. BTx623</strain>
    </source>
</reference>
<accession>A0A1Z5SBE5</accession>